<sequence length="236" mass="28162">DGEKFGVWPGTYDYCWRDRWVDKFFTELERNQDWLHTLPLGEYAGRFPPLGRIYLPSAAYDEMLEWSLPADKSWRYTDLKRELEAEERLDVIQFMHSGLWRNFLVKYPEINRMHKKMLRVHQKVYRARALNRDDCGLDELWKAQCNCPYWHGVFGGIYLADIRATTYSHLVQAEDKADRIIHQHRLWLGRVFHLDRPWLEWEKTDFDGDGVEELLIDGSAISVYLSPEEGGSIFEW</sequence>
<dbReference type="GO" id="GO:0005975">
    <property type="term" value="P:carbohydrate metabolic process"/>
    <property type="evidence" value="ECO:0007669"/>
    <property type="project" value="InterPro"/>
</dbReference>
<dbReference type="Gene3D" id="3.20.110.20">
    <property type="match status" value="1"/>
</dbReference>
<dbReference type="InterPro" id="IPR011330">
    <property type="entry name" value="Glyco_hydro/deAcase_b/a-brl"/>
</dbReference>
<dbReference type="InterPro" id="IPR014718">
    <property type="entry name" value="GH-type_carb-bd"/>
</dbReference>
<dbReference type="SUPFAM" id="SSF88713">
    <property type="entry name" value="Glycoside hydrolase/deacetylase"/>
    <property type="match status" value="1"/>
</dbReference>
<proteinExistence type="predicted"/>
<dbReference type="InterPro" id="IPR028995">
    <property type="entry name" value="Glyco_hydro_57/38_cen_sf"/>
</dbReference>
<feature type="domain" description="Alpha-amylase/4-alpha-glucanotransferase central" evidence="1">
    <location>
        <begin position="98"/>
        <end position="175"/>
    </location>
</feature>
<protein>
    <recommendedName>
        <fullName evidence="1">Alpha-amylase/4-alpha-glucanotransferase central domain-containing protein</fullName>
    </recommendedName>
</protein>
<reference evidence="2" key="1">
    <citation type="journal article" date="2014" name="Front. Microbiol.">
        <title>High frequency of phylogenetically diverse reductive dehalogenase-homologous genes in deep subseafloor sedimentary metagenomes.</title>
        <authorList>
            <person name="Kawai M."/>
            <person name="Futagami T."/>
            <person name="Toyoda A."/>
            <person name="Takaki Y."/>
            <person name="Nishi S."/>
            <person name="Hori S."/>
            <person name="Arai W."/>
            <person name="Tsubouchi T."/>
            <person name="Morono Y."/>
            <person name="Uchiyama I."/>
            <person name="Ito T."/>
            <person name="Fujiyama A."/>
            <person name="Inagaki F."/>
            <person name="Takami H."/>
        </authorList>
    </citation>
    <scope>NUCLEOTIDE SEQUENCE</scope>
    <source>
        <strain evidence="2">Expedition CK06-06</strain>
    </source>
</reference>
<feature type="non-terminal residue" evidence="2">
    <location>
        <position position="236"/>
    </location>
</feature>
<organism evidence="2">
    <name type="scientific">marine sediment metagenome</name>
    <dbReference type="NCBI Taxonomy" id="412755"/>
    <lineage>
        <taxon>unclassified sequences</taxon>
        <taxon>metagenomes</taxon>
        <taxon>ecological metagenomes</taxon>
    </lineage>
</organism>
<feature type="non-terminal residue" evidence="2">
    <location>
        <position position="1"/>
    </location>
</feature>
<dbReference type="Pfam" id="PF09094">
    <property type="entry name" value="AmyA-A_glucT_m"/>
    <property type="match status" value="1"/>
</dbReference>
<dbReference type="GO" id="GO:0030246">
    <property type="term" value="F:carbohydrate binding"/>
    <property type="evidence" value="ECO:0007669"/>
    <property type="project" value="InterPro"/>
</dbReference>
<accession>X0YZ34</accession>
<dbReference type="InterPro" id="IPR015178">
    <property type="entry name" value="A-amylase/a-glucTrfase_central"/>
</dbReference>
<dbReference type="EMBL" id="BARS01051182">
    <property type="protein sequence ID" value="GAG53468.1"/>
    <property type="molecule type" value="Genomic_DNA"/>
</dbReference>
<gene>
    <name evidence="2" type="ORF">S01H1_76286</name>
</gene>
<comment type="caution">
    <text evidence="2">The sequence shown here is derived from an EMBL/GenBank/DDBJ whole genome shotgun (WGS) entry which is preliminary data.</text>
</comment>
<name>X0YZ34_9ZZZZ</name>
<evidence type="ECO:0000259" key="1">
    <source>
        <dbReference type="Pfam" id="PF09094"/>
    </source>
</evidence>
<evidence type="ECO:0000313" key="2">
    <source>
        <dbReference type="EMBL" id="GAG53468.1"/>
    </source>
</evidence>
<dbReference type="AlphaFoldDB" id="X0YZ34"/>
<dbReference type="SUPFAM" id="SSF88688">
    <property type="entry name" value="Families 57/38 glycoside transferase middle domain"/>
    <property type="match status" value="1"/>
</dbReference>
<dbReference type="Gene3D" id="2.70.98.10">
    <property type="match status" value="1"/>
</dbReference>